<organism evidence="1 2">
    <name type="scientific">Fusibacillus kribbianus</name>
    <dbReference type="NCBI Taxonomy" id="3044208"/>
    <lineage>
        <taxon>Bacteria</taxon>
        <taxon>Bacillati</taxon>
        <taxon>Bacillota</taxon>
        <taxon>Clostridia</taxon>
        <taxon>Lachnospirales</taxon>
        <taxon>Lachnospiraceae</taxon>
        <taxon>Fusibacillus</taxon>
    </lineage>
</organism>
<evidence type="ECO:0000313" key="2">
    <source>
        <dbReference type="Proteomes" id="UP001300383"/>
    </source>
</evidence>
<gene>
    <name evidence="1" type="ORF">QJ036_13940</name>
</gene>
<dbReference type="AlphaFoldDB" id="A0AAP4BE96"/>
<name>A0AAP4BE96_9FIRM</name>
<dbReference type="EMBL" id="JASGBQ010000039">
    <property type="protein sequence ID" value="MDI9243546.1"/>
    <property type="molecule type" value="Genomic_DNA"/>
</dbReference>
<evidence type="ECO:0008006" key="3">
    <source>
        <dbReference type="Google" id="ProtNLM"/>
    </source>
</evidence>
<sequence length="218" mass="25015">MNIGKENGNVEMKSKQKWKELIEENDYILVGVGEEWESDEMGEELSEAYERLAGMLAGTDYFVVTTAMDGWIWKTDLDKNRIVAPCGNRNFLQCSAACCEEIWRREDAPEGGQCPRCGASLVPNTVEEKPYVEAGYLPQWKAYMTWLQRSLNRKLLLLELGVGFRTPTVIRWPFEKTAYLNQKSTFYRVHEKLFQLPDNLDGRGNAVAKNSVEWLCSL</sequence>
<comment type="caution">
    <text evidence="1">The sequence shown here is derived from an EMBL/GenBank/DDBJ whole genome shotgun (WGS) entry which is preliminary data.</text>
</comment>
<reference evidence="1 2" key="1">
    <citation type="submission" date="2023-05" db="EMBL/GenBank/DDBJ databases">
        <title>[ruminococcus] sp. nov., isolated from a pig farm feces dump.</title>
        <authorList>
            <person name="Chang Y.-H."/>
        </authorList>
    </citation>
    <scope>NUCLEOTIDE SEQUENCE [LARGE SCALE GENOMIC DNA]</scope>
    <source>
        <strain evidence="1 2">YH-rum2234</strain>
    </source>
</reference>
<protein>
    <recommendedName>
        <fullName evidence="3">Deacetylase sirtuin-type domain-containing protein</fullName>
    </recommendedName>
</protein>
<dbReference type="InterPro" id="IPR029035">
    <property type="entry name" value="DHS-like_NAD/FAD-binding_dom"/>
</dbReference>
<dbReference type="Proteomes" id="UP001300383">
    <property type="component" value="Unassembled WGS sequence"/>
</dbReference>
<proteinExistence type="predicted"/>
<evidence type="ECO:0000313" key="1">
    <source>
        <dbReference type="EMBL" id="MDI9243546.1"/>
    </source>
</evidence>
<keyword evidence="2" id="KW-1185">Reference proteome</keyword>
<accession>A0AAP4BE96</accession>
<dbReference type="SUPFAM" id="SSF52467">
    <property type="entry name" value="DHS-like NAD/FAD-binding domain"/>
    <property type="match status" value="1"/>
</dbReference>